<dbReference type="Gene3D" id="3.40.50.1820">
    <property type="entry name" value="alpha/beta hydrolase"/>
    <property type="match status" value="1"/>
</dbReference>
<dbReference type="OrthoDB" id="3208682at2"/>
<dbReference type="PATRIC" id="fig|1330330.3.peg.1914"/>
<dbReference type="KEGG" id="kpf:IX53_09395"/>
<dbReference type="EMBL" id="CP011232">
    <property type="protein sequence ID" value="AKI98003.1"/>
    <property type="molecule type" value="Genomic_DNA"/>
</dbReference>
<name>A0A0G2ZGX3_9BACT</name>
<dbReference type="Pfam" id="PF01738">
    <property type="entry name" value="DLH"/>
    <property type="match status" value="1"/>
</dbReference>
<dbReference type="GO" id="GO:0016787">
    <property type="term" value="F:hydrolase activity"/>
    <property type="evidence" value="ECO:0007669"/>
    <property type="project" value="InterPro"/>
</dbReference>
<organism evidence="2 3">
    <name type="scientific">Kosmotoga pacifica</name>
    <dbReference type="NCBI Taxonomy" id="1330330"/>
    <lineage>
        <taxon>Bacteria</taxon>
        <taxon>Thermotogati</taxon>
        <taxon>Thermotogota</taxon>
        <taxon>Thermotogae</taxon>
        <taxon>Kosmotogales</taxon>
        <taxon>Kosmotogaceae</taxon>
        <taxon>Kosmotoga</taxon>
    </lineage>
</organism>
<dbReference type="Proteomes" id="UP000035159">
    <property type="component" value="Chromosome"/>
</dbReference>
<feature type="domain" description="Dienelactone hydrolase" evidence="1">
    <location>
        <begin position="6"/>
        <end position="61"/>
    </location>
</feature>
<dbReference type="InterPro" id="IPR029058">
    <property type="entry name" value="AB_hydrolase_fold"/>
</dbReference>
<evidence type="ECO:0000259" key="1">
    <source>
        <dbReference type="Pfam" id="PF01738"/>
    </source>
</evidence>
<gene>
    <name evidence="2" type="ORF">IX53_09395</name>
</gene>
<evidence type="ECO:0000313" key="2">
    <source>
        <dbReference type="EMBL" id="AKI98003.1"/>
    </source>
</evidence>
<sequence>MDYTKKLIENGKGDFKIYMIIGGKDRYFFKNANSVKEMLAENNIPCAIKIYPDMGHTFPDDFDEVLLDILNE</sequence>
<dbReference type="STRING" id="1330330.IX53_09395"/>
<dbReference type="InterPro" id="IPR002925">
    <property type="entry name" value="Dienelactn_hydro"/>
</dbReference>
<dbReference type="AlphaFoldDB" id="A0A0G2ZGX3"/>
<protein>
    <recommendedName>
        <fullName evidence="1">Dienelactone hydrolase domain-containing protein</fullName>
    </recommendedName>
</protein>
<evidence type="ECO:0000313" key="3">
    <source>
        <dbReference type="Proteomes" id="UP000035159"/>
    </source>
</evidence>
<proteinExistence type="predicted"/>
<keyword evidence="3" id="KW-1185">Reference proteome</keyword>
<dbReference type="SUPFAM" id="SSF53474">
    <property type="entry name" value="alpha/beta-Hydrolases"/>
    <property type="match status" value="1"/>
</dbReference>
<reference evidence="2 3" key="1">
    <citation type="submission" date="2015-04" db="EMBL/GenBank/DDBJ databases">
        <title>Complete Genome Sequence of Kosmotoga pacifica SLHLJ1.</title>
        <authorList>
            <person name="Jiang L.J."/>
            <person name="Shao Z.Z."/>
            <person name="Jebbar M."/>
        </authorList>
    </citation>
    <scope>NUCLEOTIDE SEQUENCE [LARGE SCALE GENOMIC DNA]</scope>
    <source>
        <strain evidence="2 3">SLHLJ1</strain>
    </source>
</reference>
<accession>A0A0G2ZGX3</accession>